<gene>
    <name evidence="2" type="ORF">QRT03_23700</name>
</gene>
<protein>
    <submittedName>
        <fullName evidence="2">Uncharacterized protein</fullName>
    </submittedName>
</protein>
<dbReference type="SUPFAM" id="SSF82171">
    <property type="entry name" value="DPP6 N-terminal domain-like"/>
    <property type="match status" value="1"/>
</dbReference>
<proteinExistence type="predicted"/>
<reference evidence="2 3" key="1">
    <citation type="submission" date="2023-06" db="EMBL/GenBank/DDBJ databases">
        <title>Actinomycetospora Odt1-22.</title>
        <authorList>
            <person name="Supong K."/>
        </authorList>
    </citation>
    <scope>NUCLEOTIDE SEQUENCE [LARGE SCALE GENOMIC DNA]</scope>
    <source>
        <strain evidence="2 3">Odt1-22</strain>
    </source>
</reference>
<dbReference type="InterPro" id="IPR011042">
    <property type="entry name" value="6-blade_b-propeller_TolB-like"/>
</dbReference>
<dbReference type="Gene3D" id="2.120.10.30">
    <property type="entry name" value="TolB, C-terminal domain"/>
    <property type="match status" value="1"/>
</dbReference>
<evidence type="ECO:0000313" key="3">
    <source>
        <dbReference type="Proteomes" id="UP001231924"/>
    </source>
</evidence>
<dbReference type="PROSITE" id="PS51257">
    <property type="entry name" value="PROKAR_LIPOPROTEIN"/>
    <property type="match status" value="1"/>
</dbReference>
<dbReference type="RefSeq" id="WP_286055558.1">
    <property type="nucleotide sequence ID" value="NZ_JASVWF010000006.1"/>
</dbReference>
<feature type="signal peptide" evidence="1">
    <location>
        <begin position="1"/>
        <end position="20"/>
    </location>
</feature>
<sequence>MGRLVVIALAALLVAGCAGATPAEPGGPTGTASDGPPPGLVGVRNAAVTVACSNEGLSGPWSFTIAATDASSGAPVRELRFTLPKGTEPAFPCADGRGNVASAGLVPSYAFRQVFDADFRKIAVTSSDARTSGRRVGVLDIATGQVTDLSPARSDFAAAPQDHSAVFADDGRVWFASDTTRTVTSVAPDGSGLRDEGPTGYTNGVAMLGSGDLGLVVAPRSHTAFALAAGGDGFVAPSPDGSVFASVEQAPLTGESGPLELRRSEDDGGSAVPLSGDFGRVERWVDGTRLLGVASAGQGTTITLAELGPGRRAATARSITPATDRYNASPVASPDGSSVMFLSFRANRAALYRVPIGGGEPVVVAPDVATSNYLLEWR</sequence>
<dbReference type="EMBL" id="JASVWF010000006">
    <property type="protein sequence ID" value="MDL5158993.1"/>
    <property type="molecule type" value="Genomic_DNA"/>
</dbReference>
<keyword evidence="1" id="KW-0732">Signal</keyword>
<name>A0ABT7MEA1_9PSEU</name>
<organism evidence="2 3">
    <name type="scientific">Actinomycetospora termitidis</name>
    <dbReference type="NCBI Taxonomy" id="3053470"/>
    <lineage>
        <taxon>Bacteria</taxon>
        <taxon>Bacillati</taxon>
        <taxon>Actinomycetota</taxon>
        <taxon>Actinomycetes</taxon>
        <taxon>Pseudonocardiales</taxon>
        <taxon>Pseudonocardiaceae</taxon>
        <taxon>Actinomycetospora</taxon>
    </lineage>
</organism>
<dbReference type="Proteomes" id="UP001231924">
    <property type="component" value="Unassembled WGS sequence"/>
</dbReference>
<evidence type="ECO:0000313" key="2">
    <source>
        <dbReference type="EMBL" id="MDL5158993.1"/>
    </source>
</evidence>
<comment type="caution">
    <text evidence="2">The sequence shown here is derived from an EMBL/GenBank/DDBJ whole genome shotgun (WGS) entry which is preliminary data.</text>
</comment>
<feature type="chain" id="PRO_5047295784" evidence="1">
    <location>
        <begin position="21"/>
        <end position="378"/>
    </location>
</feature>
<keyword evidence="3" id="KW-1185">Reference proteome</keyword>
<accession>A0ABT7MEA1</accession>
<evidence type="ECO:0000256" key="1">
    <source>
        <dbReference type="SAM" id="SignalP"/>
    </source>
</evidence>